<keyword evidence="5" id="KW-1185">Reference proteome</keyword>
<dbReference type="InterPro" id="IPR059000">
    <property type="entry name" value="ATPase_P-type_domA"/>
</dbReference>
<dbReference type="Gene3D" id="1.20.1110.10">
    <property type="entry name" value="Calcium-transporting ATPase, transmembrane domain"/>
    <property type="match status" value="1"/>
</dbReference>
<dbReference type="Proteomes" id="UP001560045">
    <property type="component" value="Unassembled WGS sequence"/>
</dbReference>
<dbReference type="Gene3D" id="2.70.150.10">
    <property type="entry name" value="Calcium-transporting ATPase, cytoplasmic transduction domain A"/>
    <property type="match status" value="1"/>
</dbReference>
<evidence type="ECO:0000313" key="5">
    <source>
        <dbReference type="Proteomes" id="UP001560045"/>
    </source>
</evidence>
<reference evidence="4 5" key="1">
    <citation type="submission" date="2024-06" db="EMBL/GenBank/DDBJ databases">
        <title>Draft genome sequence of Geodermatophilus badlandi, a novel member of the Geodermatophilaceae isolated from badland sedimentary rocks in the Red desert, Wyoming, USA.</title>
        <authorList>
            <person name="Ben Tekaya S."/>
            <person name="Nouioui I."/>
            <person name="Flores G.M."/>
            <person name="Shaal M.N."/>
            <person name="Bredoire F."/>
            <person name="Basile F."/>
            <person name="Van Diepen L."/>
            <person name="Ward N.L."/>
        </authorList>
    </citation>
    <scope>NUCLEOTIDE SEQUENCE [LARGE SCALE GENOMIC DNA]</scope>
    <source>
        <strain evidence="4 5">WL48A</strain>
    </source>
</reference>
<feature type="domain" description="P-type ATPase A" evidence="3">
    <location>
        <begin position="791"/>
        <end position="885"/>
    </location>
</feature>
<feature type="region of interest" description="Disordered" evidence="2">
    <location>
        <begin position="314"/>
        <end position="335"/>
    </location>
</feature>
<accession>A0ABV3XM79</accession>
<organism evidence="4 5">
    <name type="scientific">Geodermatophilus maliterrae</name>
    <dbReference type="NCBI Taxonomy" id="3162531"/>
    <lineage>
        <taxon>Bacteria</taxon>
        <taxon>Bacillati</taxon>
        <taxon>Actinomycetota</taxon>
        <taxon>Actinomycetes</taxon>
        <taxon>Geodermatophilales</taxon>
        <taxon>Geodermatophilaceae</taxon>
        <taxon>Geodermatophilus</taxon>
    </lineage>
</organism>
<gene>
    <name evidence="4" type="ORF">ABQ292_25370</name>
</gene>
<comment type="subcellular location">
    <subcellularLocation>
        <location evidence="1">Membrane</location>
        <topology evidence="1">Multi-pass membrane protein</topology>
    </subcellularLocation>
</comment>
<feature type="non-terminal residue" evidence="4">
    <location>
        <position position="886"/>
    </location>
</feature>
<sequence>MTMNLLPRFGVARAALTVTARVAVTGASLAAVPALVTADLLGASTRTSVRAVRAAAGLTDHSVDRARTAAVSGVRAVGTLVTGADPLPTGRVRDLAVAARGLFEPPDQRRTPRTWADSGFVQVEVPEPAPDAPPDAGRDLRERLERLEGVRWAAVNEVVGRVLVAVDQRRVGVEDVVETVGTLHRTAAGDDGLPEREDHPADLEPVLAALASAAIDVLAVGVAAAGRALPVPALSRHVTLALPLLDSQDWLTRALTRRIGGVGTGLAFDGLSALLHSLTQSPTVPALNAIASVQQALEARARRQVWRRREEELCHPRPDDRGTGPVADDGGRPVPLPRGVVERYTARLGPATTAVALLVLALTRRPGRSADLVKALSPKAALQGRESFAATLDLLMCRAGVVPMDGSVYRRLDRVDCVVVDGAALCTGPPVVLEATAEAGDWDDARVWTAASRLLDDDGRADGGQGPDGTRLGPSRETPEAPGAQVRALLDGRRRVGTVVVTRELDPYAEALLGAAGAAGHLVVLTAHAGARDVAGMAGQVAPADEPLARVVRRLQTEGHGVLLVTATDAAALLAADVGVAPVGPERSPAWGADLLTGEGLAPVCRVVSATVDARAVSRRSVQGAVTGNVLGALLAAVGSALYGQRKATTPGKTATLVAIADGAWTAVRAARRPDPATSVHTPWHALDPDDVLRRLAALPDAPGPRSRRRVPGAALLRGPVRFGRTVAAELADPLTPVLGAGAGATAVLGESADAVLVGSVTVGNALLGALQRMRAETALESLLLEQDVLAHRETDGGLEEVPAGELRLGDVVAVSSGDVLAADARLLEVADLEVDESSLTGESLAVAKSMAATPGAEVADRRCMLFDGTTVVAGTGRAVVVAVGT</sequence>
<feature type="region of interest" description="Disordered" evidence="2">
    <location>
        <begin position="456"/>
        <end position="483"/>
    </location>
</feature>
<evidence type="ECO:0000313" key="4">
    <source>
        <dbReference type="EMBL" id="MEX5721684.1"/>
    </source>
</evidence>
<name>A0ABV3XM79_9ACTN</name>
<evidence type="ECO:0000256" key="2">
    <source>
        <dbReference type="SAM" id="MobiDB-lite"/>
    </source>
</evidence>
<protein>
    <submittedName>
        <fullName evidence="4">Cation-translocating P-type ATPase</fullName>
    </submittedName>
</protein>
<dbReference type="SUPFAM" id="SSF81653">
    <property type="entry name" value="Calcium ATPase, transduction domain A"/>
    <property type="match status" value="1"/>
</dbReference>
<dbReference type="PANTHER" id="PTHR42861">
    <property type="entry name" value="CALCIUM-TRANSPORTING ATPASE"/>
    <property type="match status" value="1"/>
</dbReference>
<proteinExistence type="predicted"/>
<evidence type="ECO:0000256" key="1">
    <source>
        <dbReference type="ARBA" id="ARBA00004141"/>
    </source>
</evidence>
<dbReference type="InterPro" id="IPR008250">
    <property type="entry name" value="ATPase_P-typ_transduc_dom_A_sf"/>
</dbReference>
<evidence type="ECO:0000259" key="3">
    <source>
        <dbReference type="Pfam" id="PF00122"/>
    </source>
</evidence>
<comment type="caution">
    <text evidence="4">The sequence shown here is derived from an EMBL/GenBank/DDBJ whole genome shotgun (WGS) entry which is preliminary data.</text>
</comment>
<dbReference type="EMBL" id="JBFNXQ010000153">
    <property type="protein sequence ID" value="MEX5721684.1"/>
    <property type="molecule type" value="Genomic_DNA"/>
</dbReference>
<dbReference type="Pfam" id="PF00122">
    <property type="entry name" value="E1-E2_ATPase"/>
    <property type="match status" value="1"/>
</dbReference>